<sequence>MAAPGTFYPVEIQRDYQGKMRVLWDDGHECLYPYDNLRKVCPCATCRDLRAQQHQAPANPFQVVTTVTTQEVHPVHLSPVGNYALHIEWSDGHRTGIYPWDMLRNLCPELRPVTPSATP</sequence>
<dbReference type="PANTHER" id="PTHR35303">
    <property type="entry name" value="OS02G0197800 PROTEIN"/>
    <property type="match status" value="1"/>
</dbReference>
<dbReference type="GO" id="GO:0046872">
    <property type="term" value="F:metal ion binding"/>
    <property type="evidence" value="ECO:0007669"/>
    <property type="project" value="UniProtKB-KW"/>
</dbReference>
<protein>
    <submittedName>
        <fullName evidence="4">DUF971 domain-containing protein</fullName>
    </submittedName>
</protein>
<evidence type="ECO:0000256" key="1">
    <source>
        <dbReference type="ARBA" id="ARBA00022723"/>
    </source>
</evidence>
<evidence type="ECO:0000313" key="5">
    <source>
        <dbReference type="Proteomes" id="UP000712673"/>
    </source>
</evidence>
<gene>
    <name evidence="4" type="ORF">FJZ47_06420</name>
</gene>
<dbReference type="Gene3D" id="3.30.2020.30">
    <property type="match status" value="1"/>
</dbReference>
<dbReference type="AlphaFoldDB" id="A0A937W0W0"/>
<accession>A0A937W0W0</accession>
<reference evidence="4" key="1">
    <citation type="submission" date="2019-03" db="EMBL/GenBank/DDBJ databases">
        <title>Lake Tanganyika Metagenome-Assembled Genomes (MAGs).</title>
        <authorList>
            <person name="Tran P."/>
        </authorList>
    </citation>
    <scope>NUCLEOTIDE SEQUENCE</scope>
    <source>
        <strain evidence="4">K_DeepCast_65m_m2_066</strain>
    </source>
</reference>
<dbReference type="EMBL" id="VGLS01000140">
    <property type="protein sequence ID" value="MBM3223419.1"/>
    <property type="molecule type" value="Genomic_DNA"/>
</dbReference>
<evidence type="ECO:0000313" key="4">
    <source>
        <dbReference type="EMBL" id="MBM3223419.1"/>
    </source>
</evidence>
<keyword evidence="1" id="KW-0479">Metal-binding</keyword>
<dbReference type="InterPro" id="IPR010376">
    <property type="entry name" value="GBBH-like_N"/>
</dbReference>
<organism evidence="4 5">
    <name type="scientific">Tectimicrobiota bacterium</name>
    <dbReference type="NCBI Taxonomy" id="2528274"/>
    <lineage>
        <taxon>Bacteria</taxon>
        <taxon>Pseudomonadati</taxon>
        <taxon>Nitrospinota/Tectimicrobiota group</taxon>
        <taxon>Candidatus Tectimicrobiota</taxon>
    </lineage>
</organism>
<proteinExistence type="predicted"/>
<dbReference type="Pfam" id="PF06155">
    <property type="entry name" value="GBBH-like_N"/>
    <property type="match status" value="1"/>
</dbReference>
<comment type="caution">
    <text evidence="4">The sequence shown here is derived from an EMBL/GenBank/DDBJ whole genome shotgun (WGS) entry which is preliminary data.</text>
</comment>
<feature type="domain" description="Gamma-butyrobetaine hydroxylase-like N-terminal" evidence="3">
    <location>
        <begin position="17"/>
        <end position="104"/>
    </location>
</feature>
<evidence type="ECO:0000256" key="2">
    <source>
        <dbReference type="ARBA" id="ARBA00023004"/>
    </source>
</evidence>
<evidence type="ECO:0000259" key="3">
    <source>
        <dbReference type="Pfam" id="PF06155"/>
    </source>
</evidence>
<dbReference type="Proteomes" id="UP000712673">
    <property type="component" value="Unassembled WGS sequence"/>
</dbReference>
<name>A0A937W0W0_UNCTE</name>
<dbReference type="InterPro" id="IPR038492">
    <property type="entry name" value="GBBH-like_N_sf"/>
</dbReference>
<keyword evidence="2" id="KW-0408">Iron</keyword>